<dbReference type="Proteomes" id="UP000321204">
    <property type="component" value="Chromosome"/>
</dbReference>
<name>A0A5B8UHY8_9BACT</name>
<dbReference type="PANTHER" id="PTHR34047:SF8">
    <property type="entry name" value="PROTEIN YKFC"/>
    <property type="match status" value="1"/>
</dbReference>
<dbReference type="PANTHER" id="PTHR34047">
    <property type="entry name" value="NUCLEAR INTRON MATURASE 1, MITOCHONDRIAL-RELATED"/>
    <property type="match status" value="1"/>
</dbReference>
<dbReference type="KEGG" id="fgg:FSB75_07270"/>
<keyword evidence="4" id="KW-1185">Reference proteome</keyword>
<organism evidence="3 4">
    <name type="scientific">Flavisolibacter ginsenosidimutans</name>
    <dbReference type="NCBI Taxonomy" id="661481"/>
    <lineage>
        <taxon>Bacteria</taxon>
        <taxon>Pseudomonadati</taxon>
        <taxon>Bacteroidota</taxon>
        <taxon>Chitinophagia</taxon>
        <taxon>Chitinophagales</taxon>
        <taxon>Chitinophagaceae</taxon>
        <taxon>Flavisolibacter</taxon>
    </lineage>
</organism>
<evidence type="ECO:0000313" key="3">
    <source>
        <dbReference type="EMBL" id="QEC55700.1"/>
    </source>
</evidence>
<dbReference type="RefSeq" id="WP_146784905.1">
    <property type="nucleotide sequence ID" value="NZ_BAABIO010000004.1"/>
</dbReference>
<feature type="domain" description="Reverse transcriptase" evidence="2">
    <location>
        <begin position="1"/>
        <end position="398"/>
    </location>
</feature>
<dbReference type="EMBL" id="CP042433">
    <property type="protein sequence ID" value="QEC55700.1"/>
    <property type="molecule type" value="Genomic_DNA"/>
</dbReference>
<dbReference type="InterPro" id="IPR051083">
    <property type="entry name" value="GrpII_Intron_Splice-Mob/Def"/>
</dbReference>
<dbReference type="Pfam" id="PF00078">
    <property type="entry name" value="RVT_1"/>
    <property type="match status" value="1"/>
</dbReference>
<dbReference type="PROSITE" id="PS50878">
    <property type="entry name" value="RT_POL"/>
    <property type="match status" value="1"/>
</dbReference>
<proteinExistence type="inferred from homology"/>
<dbReference type="InterPro" id="IPR043502">
    <property type="entry name" value="DNA/RNA_pol_sf"/>
</dbReference>
<gene>
    <name evidence="3" type="ORF">FSB75_07270</name>
</gene>
<evidence type="ECO:0000259" key="2">
    <source>
        <dbReference type="PROSITE" id="PS50878"/>
    </source>
</evidence>
<dbReference type="AlphaFoldDB" id="A0A5B8UHY8"/>
<sequence length="521" mass="61130">MFTDALWEEWSSKEEANYRLVNGKRKFLKKSYLHLDNRFWFPEKKEELKKILQDRLLLQDSNGKKRYWSFSPFLRVLVKTPRFRYDEEFKTFNLESKIRPICFASHLDSLIFGFYAYGLTKVYEGYIDKAGFSDSVLAYRSNLGGKSNIQFAKEAFEIIRLKGECTAIALDIKGYFDHIDHGILKKNWAQILNAPIPDDQYKIFKTLTKYSYVNQLNILKRYNIDLAKLKRLGKMPATLLEIVPGDQDYQKYTRLRTDGLIVTNEHPNKETGRHNGIPQGSSLSALMSNVYLIEFDRELFHRSQAEGFVYRRYCDDILIICETSKANEIKDYVIKKICDEFYLTIQQRKVDITDFYLNSKGRLAAFNRKKLENLNRSGLSLKDEKRVSKPLQYLGFEFDGTNIRIRTSSLSRYFRKMKARLDKTVAMSYSAKAKSDKIFKKQIFERYSHLGKRNFLSYAYMASNKEFTNVAGMIKEGMNSSAIRKQISRHFAILMTSLKAKNHRRYSYKLLKGKADNLMKV</sequence>
<evidence type="ECO:0000256" key="1">
    <source>
        <dbReference type="ARBA" id="ARBA00034120"/>
    </source>
</evidence>
<comment type="similarity">
    <text evidence="1">Belongs to the bacterial reverse transcriptase family.</text>
</comment>
<accession>A0A5B8UHY8</accession>
<protein>
    <recommendedName>
        <fullName evidence="2">Reverse transcriptase domain-containing protein</fullName>
    </recommendedName>
</protein>
<reference evidence="3 4" key="1">
    <citation type="journal article" date="2015" name="Int. J. Syst. Evol. Microbiol.">
        <title>Flavisolibacter ginsenosidimutans sp. nov., with ginsenoside-converting activity isolated from soil used for cultivating ginseng.</title>
        <authorList>
            <person name="Zhao Y."/>
            <person name="Liu Q."/>
            <person name="Kang M.S."/>
            <person name="Jin F."/>
            <person name="Yu H."/>
            <person name="Im W.T."/>
        </authorList>
    </citation>
    <scope>NUCLEOTIDE SEQUENCE [LARGE SCALE GENOMIC DNA]</scope>
    <source>
        <strain evidence="3 4">Gsoil 636</strain>
    </source>
</reference>
<evidence type="ECO:0000313" key="4">
    <source>
        <dbReference type="Proteomes" id="UP000321204"/>
    </source>
</evidence>
<dbReference type="SUPFAM" id="SSF56672">
    <property type="entry name" value="DNA/RNA polymerases"/>
    <property type="match status" value="1"/>
</dbReference>
<dbReference type="InterPro" id="IPR000477">
    <property type="entry name" value="RT_dom"/>
</dbReference>
<dbReference type="OrthoDB" id="9780724at2"/>
<dbReference type="CDD" id="cd01651">
    <property type="entry name" value="RT_G2_intron"/>
    <property type="match status" value="1"/>
</dbReference>